<keyword evidence="10" id="KW-1185">Reference proteome</keyword>
<feature type="domain" description="Histidine kinase" evidence="8">
    <location>
        <begin position="227"/>
        <end position="445"/>
    </location>
</feature>
<dbReference type="InterPro" id="IPR003661">
    <property type="entry name" value="HisK_dim/P_dom"/>
</dbReference>
<dbReference type="InterPro" id="IPR004358">
    <property type="entry name" value="Sig_transdc_His_kin-like_C"/>
</dbReference>
<feature type="transmembrane region" description="Helical" evidence="7">
    <location>
        <begin position="40"/>
        <end position="60"/>
    </location>
</feature>
<sequence>MLPDIQFSPVAVSGCAINLIIAAICYYVRRFRDGRQGLAFFGGAHLINGIVYLLIIPLPPGPQLSAALASPFAYLLALGVVASSACVLAGAWAIDHRLRFQRRFVLAIGIAYLILVGLGLGVGADIAFRGAMILNVCSALVAGVLFLQGRTAFYKLTGATWLLRTVMTLVLALLPPTLAGQQYFITIGILNVIFIAATGFGIILTELDDARQAASDASAAKSQFIANMSHELRTPLNAIIGFAEMVEGRAFAPTLQQSQQYGSLILQAGRHQLGLVDMLLDMASIEAGRDSLVPQSMAADKMAEECVRMLAGEADRAGVVLHTATEPITVMADPRALRQILIALINNAIKFSPAGAAVRVEVSMAGPGRTAIRVCDRGDGISLTELGRIFEPFFQAGDTYTRAKGGLGLGLAIAQRLATALGGSIAVESQPGMGSTFTLLLPRGETLPDGQTAGSHMATIVPDRAN</sequence>
<protein>
    <recommendedName>
        <fullName evidence="2">histidine kinase</fullName>
        <ecNumber evidence="2">2.7.13.3</ecNumber>
    </recommendedName>
</protein>
<feature type="transmembrane region" description="Helical" evidence="7">
    <location>
        <begin position="6"/>
        <end position="28"/>
    </location>
</feature>
<dbReference type="InterPro" id="IPR003594">
    <property type="entry name" value="HATPase_dom"/>
</dbReference>
<dbReference type="InterPro" id="IPR005467">
    <property type="entry name" value="His_kinase_dom"/>
</dbReference>
<keyword evidence="7" id="KW-0812">Transmembrane</keyword>
<dbReference type="SMART" id="SM00387">
    <property type="entry name" value="HATPase_c"/>
    <property type="match status" value="1"/>
</dbReference>
<dbReference type="RefSeq" id="WP_133613515.1">
    <property type="nucleotide sequence ID" value="NZ_SNYW01000008.1"/>
</dbReference>
<feature type="transmembrane region" description="Helical" evidence="7">
    <location>
        <begin position="104"/>
        <end position="122"/>
    </location>
</feature>
<keyword evidence="5" id="KW-0418">Kinase</keyword>
<dbReference type="PANTHER" id="PTHR43711:SF1">
    <property type="entry name" value="HISTIDINE KINASE 1"/>
    <property type="match status" value="1"/>
</dbReference>
<evidence type="ECO:0000256" key="6">
    <source>
        <dbReference type="ARBA" id="ARBA00023012"/>
    </source>
</evidence>
<organism evidence="9 10">
    <name type="scientific">Dongia mobilis</name>
    <dbReference type="NCBI Taxonomy" id="578943"/>
    <lineage>
        <taxon>Bacteria</taxon>
        <taxon>Pseudomonadati</taxon>
        <taxon>Pseudomonadota</taxon>
        <taxon>Alphaproteobacteria</taxon>
        <taxon>Rhodospirillales</taxon>
        <taxon>Dongiaceae</taxon>
        <taxon>Dongia</taxon>
    </lineage>
</organism>
<dbReference type="Pfam" id="PF02518">
    <property type="entry name" value="HATPase_c"/>
    <property type="match status" value="1"/>
</dbReference>
<dbReference type="Gene3D" id="3.30.565.10">
    <property type="entry name" value="Histidine kinase-like ATPase, C-terminal domain"/>
    <property type="match status" value="1"/>
</dbReference>
<evidence type="ECO:0000256" key="5">
    <source>
        <dbReference type="ARBA" id="ARBA00022777"/>
    </source>
</evidence>
<dbReference type="InterPro" id="IPR050736">
    <property type="entry name" value="Sensor_HK_Regulatory"/>
</dbReference>
<evidence type="ECO:0000313" key="9">
    <source>
        <dbReference type="EMBL" id="TDQ82221.1"/>
    </source>
</evidence>
<evidence type="ECO:0000313" key="10">
    <source>
        <dbReference type="Proteomes" id="UP000295783"/>
    </source>
</evidence>
<dbReference type="CDD" id="cd00082">
    <property type="entry name" value="HisKA"/>
    <property type="match status" value="1"/>
</dbReference>
<dbReference type="Gene3D" id="1.10.287.130">
    <property type="match status" value="1"/>
</dbReference>
<dbReference type="PROSITE" id="PS50109">
    <property type="entry name" value="HIS_KIN"/>
    <property type="match status" value="1"/>
</dbReference>
<evidence type="ECO:0000256" key="4">
    <source>
        <dbReference type="ARBA" id="ARBA00022679"/>
    </source>
</evidence>
<evidence type="ECO:0000256" key="2">
    <source>
        <dbReference type="ARBA" id="ARBA00012438"/>
    </source>
</evidence>
<evidence type="ECO:0000256" key="1">
    <source>
        <dbReference type="ARBA" id="ARBA00000085"/>
    </source>
</evidence>
<comment type="caution">
    <text evidence="9">The sequence shown here is derived from an EMBL/GenBank/DDBJ whole genome shotgun (WGS) entry which is preliminary data.</text>
</comment>
<keyword evidence="7" id="KW-1133">Transmembrane helix</keyword>
<feature type="transmembrane region" description="Helical" evidence="7">
    <location>
        <begin position="128"/>
        <end position="147"/>
    </location>
</feature>
<dbReference type="PRINTS" id="PR00344">
    <property type="entry name" value="BCTRLSENSOR"/>
</dbReference>
<dbReference type="GO" id="GO:0000155">
    <property type="term" value="F:phosphorelay sensor kinase activity"/>
    <property type="evidence" value="ECO:0007669"/>
    <property type="project" value="InterPro"/>
</dbReference>
<dbReference type="OrthoDB" id="9801651at2"/>
<gene>
    <name evidence="9" type="ORF">A8950_2043</name>
</gene>
<reference evidence="9 10" key="1">
    <citation type="submission" date="2019-03" db="EMBL/GenBank/DDBJ databases">
        <title>Genomic Encyclopedia of Type Strains, Phase III (KMG-III): the genomes of soil and plant-associated and newly described type strains.</title>
        <authorList>
            <person name="Whitman W."/>
        </authorList>
    </citation>
    <scope>NUCLEOTIDE SEQUENCE [LARGE SCALE GENOMIC DNA]</scope>
    <source>
        <strain evidence="9 10">CGMCC 1.7660</strain>
    </source>
</reference>
<keyword evidence="7" id="KW-0472">Membrane</keyword>
<proteinExistence type="predicted"/>
<dbReference type="SUPFAM" id="SSF47384">
    <property type="entry name" value="Homodimeric domain of signal transducing histidine kinase"/>
    <property type="match status" value="1"/>
</dbReference>
<comment type="catalytic activity">
    <reaction evidence="1">
        <text>ATP + protein L-histidine = ADP + protein N-phospho-L-histidine.</text>
        <dbReference type="EC" id="2.7.13.3"/>
    </reaction>
</comment>
<dbReference type="SUPFAM" id="SSF55874">
    <property type="entry name" value="ATPase domain of HSP90 chaperone/DNA topoisomerase II/histidine kinase"/>
    <property type="match status" value="1"/>
</dbReference>
<dbReference type="Pfam" id="PF00512">
    <property type="entry name" value="HisKA"/>
    <property type="match status" value="1"/>
</dbReference>
<dbReference type="InterPro" id="IPR036097">
    <property type="entry name" value="HisK_dim/P_sf"/>
</dbReference>
<keyword evidence="3" id="KW-0597">Phosphoprotein</keyword>
<name>A0A4R6WRW6_9PROT</name>
<evidence type="ECO:0000259" key="8">
    <source>
        <dbReference type="PROSITE" id="PS50109"/>
    </source>
</evidence>
<dbReference type="InterPro" id="IPR036890">
    <property type="entry name" value="HATPase_C_sf"/>
</dbReference>
<dbReference type="EC" id="2.7.13.3" evidence="2"/>
<keyword evidence="4" id="KW-0808">Transferase</keyword>
<feature type="transmembrane region" description="Helical" evidence="7">
    <location>
        <begin position="183"/>
        <end position="204"/>
    </location>
</feature>
<keyword evidence="6" id="KW-0902">Two-component regulatory system</keyword>
<evidence type="ECO:0000256" key="7">
    <source>
        <dbReference type="SAM" id="Phobius"/>
    </source>
</evidence>
<dbReference type="SMART" id="SM00388">
    <property type="entry name" value="HisKA"/>
    <property type="match status" value="1"/>
</dbReference>
<dbReference type="FunFam" id="3.30.565.10:FF:000006">
    <property type="entry name" value="Sensor histidine kinase WalK"/>
    <property type="match status" value="1"/>
</dbReference>
<feature type="transmembrane region" description="Helical" evidence="7">
    <location>
        <begin position="72"/>
        <end position="92"/>
    </location>
</feature>
<accession>A0A4R6WRW6</accession>
<evidence type="ECO:0000256" key="3">
    <source>
        <dbReference type="ARBA" id="ARBA00022553"/>
    </source>
</evidence>
<dbReference type="Proteomes" id="UP000295783">
    <property type="component" value="Unassembled WGS sequence"/>
</dbReference>
<dbReference type="PANTHER" id="PTHR43711">
    <property type="entry name" value="TWO-COMPONENT HISTIDINE KINASE"/>
    <property type="match status" value="1"/>
</dbReference>
<dbReference type="AlphaFoldDB" id="A0A4R6WRW6"/>
<feature type="transmembrane region" description="Helical" evidence="7">
    <location>
        <begin position="159"/>
        <end position="177"/>
    </location>
</feature>
<dbReference type="EMBL" id="SNYW01000008">
    <property type="protein sequence ID" value="TDQ82221.1"/>
    <property type="molecule type" value="Genomic_DNA"/>
</dbReference>